<dbReference type="InterPro" id="IPR038765">
    <property type="entry name" value="Papain-like_cys_pep_sf"/>
</dbReference>
<evidence type="ECO:0000256" key="3">
    <source>
        <dbReference type="ARBA" id="ARBA00022801"/>
    </source>
</evidence>
<evidence type="ECO:0000259" key="4">
    <source>
        <dbReference type="Pfam" id="PF02902"/>
    </source>
</evidence>
<accession>A0ABR1VUQ5</accession>
<protein>
    <recommendedName>
        <fullName evidence="4">Ubiquitin-like protease family profile domain-containing protein</fullName>
    </recommendedName>
</protein>
<feature type="domain" description="Ubiquitin-like protease family profile" evidence="4">
    <location>
        <begin position="23"/>
        <end position="118"/>
    </location>
</feature>
<keyword evidence="2" id="KW-0645">Protease</keyword>
<comment type="similarity">
    <text evidence="1">Belongs to the peptidase C48 family.</text>
</comment>
<comment type="caution">
    <text evidence="5">The sequence shown here is derived from an EMBL/GenBank/DDBJ whole genome shotgun (WGS) entry which is preliminary data.</text>
</comment>
<keyword evidence="6" id="KW-1185">Reference proteome</keyword>
<name>A0ABR1VUQ5_9PEZI</name>
<proteinExistence type="inferred from homology"/>
<evidence type="ECO:0000313" key="5">
    <source>
        <dbReference type="EMBL" id="KAK8073578.1"/>
    </source>
</evidence>
<dbReference type="GeneID" id="92088949"/>
<reference evidence="5 6" key="1">
    <citation type="submission" date="2023-01" db="EMBL/GenBank/DDBJ databases">
        <title>Analysis of 21 Apiospora genomes using comparative genomics revels a genus with tremendous synthesis potential of carbohydrate active enzymes and secondary metabolites.</title>
        <authorList>
            <person name="Sorensen T."/>
        </authorList>
    </citation>
    <scope>NUCLEOTIDE SEQUENCE [LARGE SCALE GENOMIC DNA]</scope>
    <source>
        <strain evidence="5 6">CBS 135458</strain>
    </source>
</reference>
<dbReference type="SUPFAM" id="SSF54001">
    <property type="entry name" value="Cysteine proteinases"/>
    <property type="match status" value="1"/>
</dbReference>
<evidence type="ECO:0000256" key="2">
    <source>
        <dbReference type="ARBA" id="ARBA00022670"/>
    </source>
</evidence>
<dbReference type="InterPro" id="IPR003653">
    <property type="entry name" value="Peptidase_C48_C"/>
</dbReference>
<dbReference type="Proteomes" id="UP001480595">
    <property type="component" value="Unassembled WGS sequence"/>
</dbReference>
<keyword evidence="3" id="KW-0378">Hydrolase</keyword>
<gene>
    <name evidence="5" type="ORF">PG994_004477</name>
</gene>
<sequence>MNRILSNPATTQKLFGGFLSHEYTVFNWNTGGHWGSSLIHMQRGENDTYNHVLHNGVLDPLHDPDTVRFVHQRMHGVLGALGVTFAPRPERTFWVPQQRDSYSCGLVSAYIKRLLIKRIADQYLPSGPQKYDNAAMWRPARE</sequence>
<dbReference type="RefSeq" id="XP_066718053.1">
    <property type="nucleotide sequence ID" value="XM_066855886.1"/>
</dbReference>
<dbReference type="EMBL" id="JAQQWL010000005">
    <property type="protein sequence ID" value="KAK8073578.1"/>
    <property type="molecule type" value="Genomic_DNA"/>
</dbReference>
<evidence type="ECO:0000256" key="1">
    <source>
        <dbReference type="ARBA" id="ARBA00005234"/>
    </source>
</evidence>
<organism evidence="5 6">
    <name type="scientific">Apiospora phragmitis</name>
    <dbReference type="NCBI Taxonomy" id="2905665"/>
    <lineage>
        <taxon>Eukaryota</taxon>
        <taxon>Fungi</taxon>
        <taxon>Dikarya</taxon>
        <taxon>Ascomycota</taxon>
        <taxon>Pezizomycotina</taxon>
        <taxon>Sordariomycetes</taxon>
        <taxon>Xylariomycetidae</taxon>
        <taxon>Amphisphaeriales</taxon>
        <taxon>Apiosporaceae</taxon>
        <taxon>Apiospora</taxon>
    </lineage>
</organism>
<evidence type="ECO:0000313" key="6">
    <source>
        <dbReference type="Proteomes" id="UP001480595"/>
    </source>
</evidence>
<dbReference type="Pfam" id="PF02902">
    <property type="entry name" value="Peptidase_C48"/>
    <property type="match status" value="1"/>
</dbReference>